<proteinExistence type="predicted"/>
<protein>
    <recommendedName>
        <fullName evidence="3">Ubiquitinyl hydrolase 1</fullName>
    </recommendedName>
</protein>
<reference evidence="1" key="1">
    <citation type="submission" date="2023-10" db="EMBL/GenBank/DDBJ databases">
        <authorList>
            <person name="Chen Y."/>
            <person name="Shah S."/>
            <person name="Dougan E. K."/>
            <person name="Thang M."/>
            <person name="Chan C."/>
        </authorList>
    </citation>
    <scope>NUCLEOTIDE SEQUENCE [LARGE SCALE GENOMIC DNA]</scope>
</reference>
<sequence>VWHQRLVLGVVGLSGGKLHMIATPEWHVYAEDYGPGSADVAAVRWAPAFNVLPDGTRPVADFTAAAAVAEAAVEAGALAAAQWVAASAAAAGCLLPVAQHAVVALPAGGAAAAAASAPLQAAGVAPAAAAPPLRAPPPVGPLQGVGVAAGPEERAPRGVAAETFGQYRLGDVVQHVARAGAVCNKDIHLLPDGSGLFVVYLRPSDEEAFFDGIVAAGCRTAAWSFVHISAEGGSLDGHHDGFRSLCRLEPNGWGVAEHIHLAGAVKAALLVD</sequence>
<evidence type="ECO:0000313" key="1">
    <source>
        <dbReference type="EMBL" id="CAK0907627.1"/>
    </source>
</evidence>
<dbReference type="Proteomes" id="UP001189429">
    <property type="component" value="Unassembled WGS sequence"/>
</dbReference>
<dbReference type="EMBL" id="CAUYUJ010021895">
    <property type="protein sequence ID" value="CAK0907627.1"/>
    <property type="molecule type" value="Genomic_DNA"/>
</dbReference>
<gene>
    <name evidence="1" type="ORF">PCOR1329_LOCUS82594</name>
</gene>
<organism evidence="1 2">
    <name type="scientific">Prorocentrum cordatum</name>
    <dbReference type="NCBI Taxonomy" id="2364126"/>
    <lineage>
        <taxon>Eukaryota</taxon>
        <taxon>Sar</taxon>
        <taxon>Alveolata</taxon>
        <taxon>Dinophyceae</taxon>
        <taxon>Prorocentrales</taxon>
        <taxon>Prorocentraceae</taxon>
        <taxon>Prorocentrum</taxon>
    </lineage>
</organism>
<feature type="non-terminal residue" evidence="1">
    <location>
        <position position="1"/>
    </location>
</feature>
<evidence type="ECO:0000313" key="2">
    <source>
        <dbReference type="Proteomes" id="UP001189429"/>
    </source>
</evidence>
<comment type="caution">
    <text evidence="1">The sequence shown here is derived from an EMBL/GenBank/DDBJ whole genome shotgun (WGS) entry which is preliminary data.</text>
</comment>
<accession>A0ABN9Y503</accession>
<keyword evidence="2" id="KW-1185">Reference proteome</keyword>
<evidence type="ECO:0008006" key="3">
    <source>
        <dbReference type="Google" id="ProtNLM"/>
    </source>
</evidence>
<name>A0ABN9Y503_9DINO</name>